<dbReference type="OrthoDB" id="198094at2157"/>
<dbReference type="InterPro" id="IPR029060">
    <property type="entry name" value="PIN-like_dom_sf"/>
</dbReference>
<dbReference type="GO" id="GO:0004521">
    <property type="term" value="F:RNA endonuclease activity"/>
    <property type="evidence" value="ECO:0007669"/>
    <property type="project" value="InterPro"/>
</dbReference>
<evidence type="ECO:0000313" key="3">
    <source>
        <dbReference type="Proteomes" id="UP000010846"/>
    </source>
</evidence>
<dbReference type="KEGG" id="hru:Halru_2632"/>
<dbReference type="SMART" id="SM00670">
    <property type="entry name" value="PINc"/>
    <property type="match status" value="1"/>
</dbReference>
<feature type="domain" description="PIN" evidence="1">
    <location>
        <begin position="1"/>
        <end position="133"/>
    </location>
</feature>
<dbReference type="RefSeq" id="WP_015301807.1">
    <property type="nucleotide sequence ID" value="NC_019964.1"/>
</dbReference>
<dbReference type="Pfam" id="PF01850">
    <property type="entry name" value="PIN"/>
    <property type="match status" value="1"/>
</dbReference>
<evidence type="ECO:0000313" key="2">
    <source>
        <dbReference type="EMBL" id="AGB17210.1"/>
    </source>
</evidence>
<dbReference type="eggNOG" id="arCOG04502">
    <property type="taxonomic scope" value="Archaea"/>
</dbReference>
<dbReference type="Proteomes" id="UP000010846">
    <property type="component" value="Chromosome"/>
</dbReference>
<dbReference type="InterPro" id="IPR002716">
    <property type="entry name" value="PIN_dom"/>
</dbReference>
<sequence>MSVFIDTGVFFAQHDEAAPRHPKATEAMSSVLGGTFGQPYTSDYVIDETITLTRKRSGSYEAALTAGQRILGLEGYPDHIQTIQITTELFEHSLKTFRQYSDHELSFTDACTIAVVEKYDIDSVLSFDDDFDGIVERIDPSTV</sequence>
<evidence type="ECO:0000259" key="1">
    <source>
        <dbReference type="SMART" id="SM00670"/>
    </source>
</evidence>
<dbReference type="SUPFAM" id="SSF88723">
    <property type="entry name" value="PIN domain-like"/>
    <property type="match status" value="1"/>
</dbReference>
<dbReference type="PANTHER" id="PTHR42188">
    <property type="entry name" value="23S RRNA-SPECIFIC ENDONUCLEASE VAPC20"/>
    <property type="match status" value="1"/>
</dbReference>
<dbReference type="EMBL" id="CP003050">
    <property type="protein sequence ID" value="AGB17210.1"/>
    <property type="molecule type" value="Genomic_DNA"/>
</dbReference>
<protein>
    <submittedName>
        <fullName evidence="2">Putative nucleic acid-binding protein, contains PIN domain</fullName>
    </submittedName>
</protein>
<accession>L0ICB2</accession>
<keyword evidence="3" id="KW-1185">Reference proteome</keyword>
<proteinExistence type="predicted"/>
<dbReference type="PANTHER" id="PTHR42188:SF1">
    <property type="entry name" value="23S RRNA-SPECIFIC ENDONUCLEASE VAPC20"/>
    <property type="match status" value="1"/>
</dbReference>
<dbReference type="STRING" id="797302.Halru_2632"/>
<dbReference type="Gene3D" id="3.40.50.1010">
    <property type="entry name" value="5'-nuclease"/>
    <property type="match status" value="1"/>
</dbReference>
<dbReference type="GeneID" id="14377208"/>
<dbReference type="AlphaFoldDB" id="L0ICB2"/>
<name>L0ICB2_HALRX</name>
<organism evidence="2 3">
    <name type="scientific">Halovivax ruber (strain DSM 18193 / JCM 13892 / XH-70)</name>
    <dbReference type="NCBI Taxonomy" id="797302"/>
    <lineage>
        <taxon>Archaea</taxon>
        <taxon>Methanobacteriati</taxon>
        <taxon>Methanobacteriota</taxon>
        <taxon>Stenosarchaea group</taxon>
        <taxon>Halobacteria</taxon>
        <taxon>Halobacteriales</taxon>
        <taxon>Natrialbaceae</taxon>
        <taxon>Halovivax</taxon>
    </lineage>
</organism>
<gene>
    <name evidence="2" type="ordered locus">Halru_2632</name>
</gene>
<dbReference type="InterPro" id="IPR039018">
    <property type="entry name" value="VapC20-like"/>
</dbReference>
<dbReference type="GO" id="GO:0016075">
    <property type="term" value="P:rRNA catabolic process"/>
    <property type="evidence" value="ECO:0007669"/>
    <property type="project" value="TreeGrafter"/>
</dbReference>
<dbReference type="HOGENOM" id="CLU_136715_0_0_2"/>
<reference evidence="2" key="1">
    <citation type="submission" date="2011-09" db="EMBL/GenBank/DDBJ databases">
        <title>Complete sequence of Halovivax ruber XH-70.</title>
        <authorList>
            <consortium name="US DOE Joint Genome Institute"/>
            <person name="Lucas S."/>
            <person name="Han J."/>
            <person name="Lapidus A."/>
            <person name="Cheng J.-F."/>
            <person name="Goodwin L."/>
            <person name="Pitluck S."/>
            <person name="Peters L."/>
            <person name="Mikhailova N."/>
            <person name="Davenport K."/>
            <person name="Detter J.C."/>
            <person name="Han C."/>
            <person name="Tapia R."/>
            <person name="Land M."/>
            <person name="Hauser L."/>
            <person name="Kyrpides N."/>
            <person name="Ivanova N."/>
            <person name="Pagani I."/>
            <person name="Sproer C."/>
            <person name="Anderson I."/>
            <person name="Woyke T."/>
        </authorList>
    </citation>
    <scope>NUCLEOTIDE SEQUENCE</scope>
    <source>
        <strain evidence="2">XH-70</strain>
    </source>
</reference>